<dbReference type="InterPro" id="IPR036388">
    <property type="entry name" value="WH-like_DNA-bd_sf"/>
</dbReference>
<comment type="function">
    <text evidence="4">Component of the eukaryotic translation initiation factor 3 (eIF-3) complex, which is involved in protein synthesis of a specialized repertoire of mRNAs and, together with other initiation factors, stimulates binding of mRNA and methionyl-tRNAi to the 40S ribosome. The eIF-3 complex specifically targets and initiates translation of a subset of mRNAs involved in cell proliferation.</text>
</comment>
<dbReference type="OrthoDB" id="337745at2759"/>
<evidence type="ECO:0000313" key="6">
    <source>
        <dbReference type="EMBL" id="KXN64625.1"/>
    </source>
</evidence>
<dbReference type="SUPFAM" id="SSF48371">
    <property type="entry name" value="ARM repeat"/>
    <property type="match status" value="1"/>
</dbReference>
<dbReference type="GO" id="GO:0003723">
    <property type="term" value="F:RNA binding"/>
    <property type="evidence" value="ECO:0007669"/>
    <property type="project" value="UniProtKB-UniRule"/>
</dbReference>
<keyword evidence="1 4" id="KW-0963">Cytoplasm</keyword>
<evidence type="ECO:0000256" key="1">
    <source>
        <dbReference type="ARBA" id="ARBA00022490"/>
    </source>
</evidence>
<organism evidence="6 7">
    <name type="scientific">Conidiobolus coronatus (strain ATCC 28846 / CBS 209.66 / NRRL 28638)</name>
    <name type="common">Delacroixia coronata</name>
    <dbReference type="NCBI Taxonomy" id="796925"/>
    <lineage>
        <taxon>Eukaryota</taxon>
        <taxon>Fungi</taxon>
        <taxon>Fungi incertae sedis</taxon>
        <taxon>Zoopagomycota</taxon>
        <taxon>Entomophthoromycotina</taxon>
        <taxon>Entomophthoromycetes</taxon>
        <taxon>Entomophthorales</taxon>
        <taxon>Ancylistaceae</taxon>
        <taxon>Conidiobolus</taxon>
    </lineage>
</organism>
<dbReference type="InterPro" id="IPR009374">
    <property type="entry name" value="eIF3k"/>
</dbReference>
<dbReference type="GO" id="GO:0043022">
    <property type="term" value="F:ribosome binding"/>
    <property type="evidence" value="ECO:0007669"/>
    <property type="project" value="InterPro"/>
</dbReference>
<name>A0A137NPF9_CONC2</name>
<proteinExistence type="inferred from homology"/>
<dbReference type="STRING" id="796925.A0A137NPF9"/>
<dbReference type="GO" id="GO:0006446">
    <property type="term" value="P:regulation of translational initiation"/>
    <property type="evidence" value="ECO:0007669"/>
    <property type="project" value="InterPro"/>
</dbReference>
<dbReference type="PANTHER" id="PTHR13022">
    <property type="entry name" value="EUKARYOTIC TRANSLATION INITIATION FACTOR 3 SUBUNIT 11"/>
    <property type="match status" value="1"/>
</dbReference>
<comment type="similarity">
    <text evidence="4">Belongs to the eIF-3 subunit K family.</text>
</comment>
<reference evidence="6 7" key="1">
    <citation type="journal article" date="2015" name="Genome Biol. Evol.">
        <title>Phylogenomic analyses indicate that early fungi evolved digesting cell walls of algal ancestors of land plants.</title>
        <authorList>
            <person name="Chang Y."/>
            <person name="Wang S."/>
            <person name="Sekimoto S."/>
            <person name="Aerts A.L."/>
            <person name="Choi C."/>
            <person name="Clum A."/>
            <person name="LaButti K.M."/>
            <person name="Lindquist E.A."/>
            <person name="Yee Ngan C."/>
            <person name="Ohm R.A."/>
            <person name="Salamov A.A."/>
            <person name="Grigoriev I.V."/>
            <person name="Spatafora J.W."/>
            <person name="Berbee M.L."/>
        </authorList>
    </citation>
    <scope>NUCLEOTIDE SEQUENCE [LARGE SCALE GENOMIC DNA]</scope>
    <source>
        <strain evidence="6 7">NRRL 28638</strain>
    </source>
</reference>
<dbReference type="Proteomes" id="UP000070444">
    <property type="component" value="Unassembled WGS sequence"/>
</dbReference>
<dbReference type="InterPro" id="IPR016024">
    <property type="entry name" value="ARM-type_fold"/>
</dbReference>
<dbReference type="AlphaFoldDB" id="A0A137NPF9"/>
<dbReference type="InterPro" id="IPR036390">
    <property type="entry name" value="WH_DNA-bd_sf"/>
</dbReference>
<dbReference type="InterPro" id="IPR033464">
    <property type="entry name" value="CSN8_PSD8_EIF3K"/>
</dbReference>
<sequence length="217" mass="24739">MSRPEEVEAILSGIELFNPDNLPRLEHYFGVQCRKNEYDQLANLAILELYQFNPQLVNPSIIVSILAKALTVLPGPDFNTYSCLLTQKTVNAGVQQLFSLHKLFQTGQFEEFWTLTNESSVAELLGEISNFKTSMRLVISQIISVTFQQISKSQLLKFLNLKDNEEEFNTLIQTLGWELSEGDLVKIQSNQFNEVKQGNVDETIKVQQLSKLFSFIN</sequence>
<keyword evidence="2 4" id="KW-0396">Initiation factor</keyword>
<dbReference type="PANTHER" id="PTHR13022:SF0">
    <property type="entry name" value="EUKARYOTIC TRANSLATION INITIATION FACTOR 3 SUBUNIT K"/>
    <property type="match status" value="1"/>
</dbReference>
<dbReference type="Gene3D" id="1.10.10.10">
    <property type="entry name" value="Winged helix-like DNA-binding domain superfamily/Winged helix DNA-binding domain"/>
    <property type="match status" value="1"/>
</dbReference>
<evidence type="ECO:0000256" key="2">
    <source>
        <dbReference type="ARBA" id="ARBA00022540"/>
    </source>
</evidence>
<keyword evidence="3 4" id="KW-0648">Protein biosynthesis</keyword>
<dbReference type="GO" id="GO:0005852">
    <property type="term" value="C:eukaryotic translation initiation factor 3 complex"/>
    <property type="evidence" value="ECO:0007669"/>
    <property type="project" value="UniProtKB-UniRule"/>
</dbReference>
<evidence type="ECO:0000256" key="3">
    <source>
        <dbReference type="ARBA" id="ARBA00022917"/>
    </source>
</evidence>
<dbReference type="InterPro" id="IPR000717">
    <property type="entry name" value="PCI_dom"/>
</dbReference>
<evidence type="ECO:0000256" key="4">
    <source>
        <dbReference type="HAMAP-Rule" id="MF_03010"/>
    </source>
</evidence>
<evidence type="ECO:0000313" key="7">
    <source>
        <dbReference type="Proteomes" id="UP000070444"/>
    </source>
</evidence>
<accession>A0A137NPF9</accession>
<dbReference type="Pfam" id="PF10075">
    <property type="entry name" value="CSN8_PSD8_EIF3K"/>
    <property type="match status" value="1"/>
</dbReference>
<dbReference type="InterPro" id="IPR016020">
    <property type="entry name" value="Transl_init_fac_sub12_N_euk"/>
</dbReference>
<feature type="domain" description="PCI" evidence="5">
    <location>
        <begin position="38"/>
        <end position="203"/>
    </location>
</feature>
<dbReference type="GO" id="GO:0033290">
    <property type="term" value="C:eukaryotic 48S preinitiation complex"/>
    <property type="evidence" value="ECO:0007669"/>
    <property type="project" value="UniProtKB-UniRule"/>
</dbReference>
<gene>
    <name evidence="6" type="ORF">CONCODRAFT_45141</name>
</gene>
<dbReference type="OMA" id="GDDLCAD"/>
<dbReference type="GO" id="GO:0003743">
    <property type="term" value="F:translation initiation factor activity"/>
    <property type="evidence" value="ECO:0007669"/>
    <property type="project" value="UniProtKB-UniRule"/>
</dbReference>
<dbReference type="PROSITE" id="PS50250">
    <property type="entry name" value="PCI"/>
    <property type="match status" value="1"/>
</dbReference>
<dbReference type="GO" id="GO:0016282">
    <property type="term" value="C:eukaryotic 43S preinitiation complex"/>
    <property type="evidence" value="ECO:0007669"/>
    <property type="project" value="UniProtKB-UniRule"/>
</dbReference>
<dbReference type="EMBL" id="KQ965347">
    <property type="protein sequence ID" value="KXN64625.1"/>
    <property type="molecule type" value="Genomic_DNA"/>
</dbReference>
<comment type="subunit">
    <text evidence="4">Component of the eukaryotic translation initiation factor 3 (eIF-3) complex.</text>
</comment>
<evidence type="ECO:0000259" key="5">
    <source>
        <dbReference type="PROSITE" id="PS50250"/>
    </source>
</evidence>
<dbReference type="GO" id="GO:0001732">
    <property type="term" value="P:formation of cytoplasmic translation initiation complex"/>
    <property type="evidence" value="ECO:0007669"/>
    <property type="project" value="UniProtKB-UniRule"/>
</dbReference>
<protein>
    <recommendedName>
        <fullName evidence="4">Eukaryotic translation initiation factor 3 subunit K</fullName>
        <shortName evidence="4">eIF3k</shortName>
    </recommendedName>
    <alternativeName>
        <fullName evidence="4">eIF-3 p25</fullName>
    </alternativeName>
</protein>
<dbReference type="HAMAP" id="MF_03010">
    <property type="entry name" value="eIF3k"/>
    <property type="match status" value="1"/>
</dbReference>
<dbReference type="SUPFAM" id="SSF46785">
    <property type="entry name" value="Winged helix' DNA-binding domain"/>
    <property type="match status" value="1"/>
</dbReference>
<dbReference type="Gene3D" id="1.25.40.250">
    <property type="entry name" value="ARM repeat, domain 1"/>
    <property type="match status" value="1"/>
</dbReference>
<comment type="subcellular location">
    <subcellularLocation>
        <location evidence="4">Cytoplasm</location>
    </subcellularLocation>
</comment>
<keyword evidence="7" id="KW-1185">Reference proteome</keyword>